<sequence>MLDLGRTFLQSVERSPHTPAIVDGDLMLTYAQWYERIRCVASGLRKLGLAPGDRLLAVLQNRWEMATLHWACQFASIVMVPLNWRAKPEELEYCVQDAGVKAVVFEPVSADAVLASPAARAVPRIALDGAAGGAMSFAALLDGAAQHDGPVAEAGDLSLMLYTSGTTGKPKGVPRRHQQERAAALAHVAQNLYRRGERTLGVMPLYHTMGVRSLLAMALVDGLFVCVRRWNAALALQEIATHRITCLYLVPTLYHDLLAAPGFDAALVRSATKLGFAGASMSDDLLRRLAMAFEPELFVNHYGSSEVYTFSVDQRATRKPGSAGRAGINTRLRVVRLDARSPDDLVACGEEGQIIADLRGDEAFEGYWNRDDANAKSLRDGWYFTGDTGYFDAEGDLFVSGRVDDMIISGGENVSPVDIESVLSLHPAVDEVAVAGVPDPRWGQKVVAFVKPRGNVDAQALDTYCRGSDLVNFKRPRDYVFVKEIPKSPVGKILRRKLSAGEYEHVTPHVTPSGDPTLNPNPNQAADATPADTIKE</sequence>
<accession>A0A5P2H5G3</accession>
<dbReference type="RefSeq" id="WP_150373262.1">
    <property type="nucleotide sequence ID" value="NZ_CP044065.1"/>
</dbReference>
<evidence type="ECO:0000313" key="5">
    <source>
        <dbReference type="Proteomes" id="UP000322822"/>
    </source>
</evidence>
<feature type="region of interest" description="Disordered" evidence="1">
    <location>
        <begin position="506"/>
        <end position="536"/>
    </location>
</feature>
<dbReference type="InterPro" id="IPR020845">
    <property type="entry name" value="AMP-binding_CS"/>
</dbReference>
<dbReference type="Gene3D" id="3.40.50.12780">
    <property type="entry name" value="N-terminal domain of ligase-like"/>
    <property type="match status" value="1"/>
</dbReference>
<feature type="domain" description="AMP-binding enzyme C-terminal" evidence="3">
    <location>
        <begin position="419"/>
        <end position="492"/>
    </location>
</feature>
<dbReference type="Proteomes" id="UP000322822">
    <property type="component" value="Chromosome 1"/>
</dbReference>
<dbReference type="PROSITE" id="PS00455">
    <property type="entry name" value="AMP_BINDING"/>
    <property type="match status" value="1"/>
</dbReference>
<dbReference type="PANTHER" id="PTHR43201">
    <property type="entry name" value="ACYL-COA SYNTHETASE"/>
    <property type="match status" value="1"/>
</dbReference>
<evidence type="ECO:0000259" key="2">
    <source>
        <dbReference type="Pfam" id="PF00501"/>
    </source>
</evidence>
<dbReference type="GO" id="GO:0031956">
    <property type="term" value="F:medium-chain fatty acid-CoA ligase activity"/>
    <property type="evidence" value="ECO:0007669"/>
    <property type="project" value="TreeGrafter"/>
</dbReference>
<dbReference type="Pfam" id="PF13193">
    <property type="entry name" value="AMP-binding_C"/>
    <property type="match status" value="1"/>
</dbReference>
<reference evidence="4 5" key="1">
    <citation type="submission" date="2019-09" db="EMBL/GenBank/DDBJ databases">
        <title>FDA dAtabase for Regulatory Grade micrObial Sequences (FDA-ARGOS): Supporting development and validation of Infectious Disease Dx tests.</title>
        <authorList>
            <person name="Sciortino C."/>
            <person name="Tallon L."/>
            <person name="Sadzewicz L."/>
            <person name="Vavikolanu K."/>
            <person name="Mehta A."/>
            <person name="Aluvathingal J."/>
            <person name="Nadendla S."/>
            <person name="Nandy P."/>
            <person name="Geyer C."/>
            <person name="Yan Y."/>
            <person name="Sichtig H."/>
        </authorList>
    </citation>
    <scope>NUCLEOTIDE SEQUENCE [LARGE SCALE GENOMIC DNA]</scope>
    <source>
        <strain evidence="4 5">FDAARGOS_664</strain>
    </source>
</reference>
<evidence type="ECO:0000259" key="3">
    <source>
        <dbReference type="Pfam" id="PF13193"/>
    </source>
</evidence>
<evidence type="ECO:0000313" key="4">
    <source>
        <dbReference type="EMBL" id="QET03156.1"/>
    </source>
</evidence>
<dbReference type="Gene3D" id="3.30.300.30">
    <property type="match status" value="1"/>
</dbReference>
<dbReference type="OrthoDB" id="9766486at2"/>
<dbReference type="Pfam" id="PF00501">
    <property type="entry name" value="AMP-binding"/>
    <property type="match status" value="1"/>
</dbReference>
<proteinExistence type="predicted"/>
<dbReference type="SUPFAM" id="SSF56801">
    <property type="entry name" value="Acetyl-CoA synthetase-like"/>
    <property type="match status" value="1"/>
</dbReference>
<dbReference type="InterPro" id="IPR045851">
    <property type="entry name" value="AMP-bd_C_sf"/>
</dbReference>
<dbReference type="InterPro" id="IPR025110">
    <property type="entry name" value="AMP-bd_C"/>
</dbReference>
<feature type="compositionally biased region" description="Polar residues" evidence="1">
    <location>
        <begin position="514"/>
        <end position="526"/>
    </location>
</feature>
<dbReference type="PANTHER" id="PTHR43201:SF32">
    <property type="entry name" value="2-SUCCINYLBENZOATE--COA LIGASE, CHLOROPLASTIC_PEROXISOMAL"/>
    <property type="match status" value="1"/>
</dbReference>
<feature type="domain" description="AMP-dependent synthetase/ligase" evidence="2">
    <location>
        <begin position="10"/>
        <end position="368"/>
    </location>
</feature>
<protein>
    <submittedName>
        <fullName evidence="4">AMP-binding protein</fullName>
    </submittedName>
</protein>
<gene>
    <name evidence="4" type="ORF">FOB72_14590</name>
</gene>
<dbReference type="InterPro" id="IPR042099">
    <property type="entry name" value="ANL_N_sf"/>
</dbReference>
<dbReference type="InterPro" id="IPR000873">
    <property type="entry name" value="AMP-dep_synth/lig_dom"/>
</dbReference>
<organism evidence="4 5">
    <name type="scientific">Cupriavidus pauculus</name>
    <dbReference type="NCBI Taxonomy" id="82633"/>
    <lineage>
        <taxon>Bacteria</taxon>
        <taxon>Pseudomonadati</taxon>
        <taxon>Pseudomonadota</taxon>
        <taxon>Betaproteobacteria</taxon>
        <taxon>Burkholderiales</taxon>
        <taxon>Burkholderiaceae</taxon>
        <taxon>Cupriavidus</taxon>
    </lineage>
</organism>
<dbReference type="EMBL" id="CP044065">
    <property type="protein sequence ID" value="QET03156.1"/>
    <property type="molecule type" value="Genomic_DNA"/>
</dbReference>
<dbReference type="AlphaFoldDB" id="A0A5P2H5G3"/>
<name>A0A5P2H5G3_9BURK</name>
<evidence type="ECO:0000256" key="1">
    <source>
        <dbReference type="SAM" id="MobiDB-lite"/>
    </source>
</evidence>
<dbReference type="GO" id="GO:0006631">
    <property type="term" value="P:fatty acid metabolic process"/>
    <property type="evidence" value="ECO:0007669"/>
    <property type="project" value="TreeGrafter"/>
</dbReference>